<keyword evidence="2" id="KW-1185">Reference proteome</keyword>
<gene>
    <name evidence="1" type="primary">Vigan.11G207100</name>
    <name evidence="1" type="ORF">VIGAN_11207100</name>
</gene>
<sequence>MVVKIFYLYRKESMKVANGLKLKLPKSHPIVLTPVQLMLLSSAQVHHLPSRVVSWLVQILLDLEKPLADLLKQMQDVQ</sequence>
<evidence type="ECO:0000313" key="1">
    <source>
        <dbReference type="EMBL" id="BAU02523.1"/>
    </source>
</evidence>
<accession>A0A0S3TBE9</accession>
<reference evidence="1 2" key="1">
    <citation type="journal article" date="2015" name="Sci. Rep.">
        <title>The power of single molecule real-time sequencing technology in the de novo assembly of a eukaryotic genome.</title>
        <authorList>
            <person name="Sakai H."/>
            <person name="Naito K."/>
            <person name="Ogiso-Tanaka E."/>
            <person name="Takahashi Y."/>
            <person name="Iseki K."/>
            <person name="Muto C."/>
            <person name="Satou K."/>
            <person name="Teruya K."/>
            <person name="Shiroma A."/>
            <person name="Shimoji M."/>
            <person name="Hirano T."/>
            <person name="Itoh T."/>
            <person name="Kaga A."/>
            <person name="Tomooka N."/>
        </authorList>
    </citation>
    <scope>NUCLEOTIDE SEQUENCE [LARGE SCALE GENOMIC DNA]</scope>
    <source>
        <strain evidence="2">cv. Shumari</strain>
    </source>
</reference>
<dbReference type="AlphaFoldDB" id="A0A0S3TBE9"/>
<protein>
    <submittedName>
        <fullName evidence="1">Uncharacterized protein</fullName>
    </submittedName>
</protein>
<name>A0A0S3TBE9_PHAAN</name>
<dbReference type="Proteomes" id="UP000291084">
    <property type="component" value="Chromosome 11"/>
</dbReference>
<proteinExistence type="predicted"/>
<evidence type="ECO:0000313" key="2">
    <source>
        <dbReference type="Proteomes" id="UP000291084"/>
    </source>
</evidence>
<organism evidence="1 2">
    <name type="scientific">Vigna angularis var. angularis</name>
    <dbReference type="NCBI Taxonomy" id="157739"/>
    <lineage>
        <taxon>Eukaryota</taxon>
        <taxon>Viridiplantae</taxon>
        <taxon>Streptophyta</taxon>
        <taxon>Embryophyta</taxon>
        <taxon>Tracheophyta</taxon>
        <taxon>Spermatophyta</taxon>
        <taxon>Magnoliopsida</taxon>
        <taxon>eudicotyledons</taxon>
        <taxon>Gunneridae</taxon>
        <taxon>Pentapetalae</taxon>
        <taxon>rosids</taxon>
        <taxon>fabids</taxon>
        <taxon>Fabales</taxon>
        <taxon>Fabaceae</taxon>
        <taxon>Papilionoideae</taxon>
        <taxon>50 kb inversion clade</taxon>
        <taxon>NPAAA clade</taxon>
        <taxon>indigoferoid/millettioid clade</taxon>
        <taxon>Phaseoleae</taxon>
        <taxon>Vigna</taxon>
    </lineage>
</organism>
<dbReference type="EMBL" id="AP015044">
    <property type="protein sequence ID" value="BAU02523.1"/>
    <property type="molecule type" value="Genomic_DNA"/>
</dbReference>